<dbReference type="EMBL" id="RDQH01000335">
    <property type="protein sequence ID" value="RXH90088.1"/>
    <property type="molecule type" value="Genomic_DNA"/>
</dbReference>
<protein>
    <submittedName>
        <fullName evidence="1">Uncharacterized protein</fullName>
    </submittedName>
</protein>
<sequence>MMGYKAQMVASAIALPIRRKIEKGGRSTIDFRRLSWPQTTTYREGNESFKMVVVASKISTGVGRNRPWKMGARGGCGSTGRLLPFFFLS</sequence>
<proteinExistence type="predicted"/>
<dbReference type="AlphaFoldDB" id="A0A498J3D0"/>
<reference evidence="1 2" key="1">
    <citation type="submission" date="2018-10" db="EMBL/GenBank/DDBJ databases">
        <title>A high-quality apple genome assembly.</title>
        <authorList>
            <person name="Hu J."/>
        </authorList>
    </citation>
    <scope>NUCLEOTIDE SEQUENCE [LARGE SCALE GENOMIC DNA]</scope>
    <source>
        <strain evidence="2">cv. HFTH1</strain>
        <tissue evidence="1">Young leaf</tissue>
    </source>
</reference>
<evidence type="ECO:0000313" key="2">
    <source>
        <dbReference type="Proteomes" id="UP000290289"/>
    </source>
</evidence>
<comment type="caution">
    <text evidence="1">The sequence shown here is derived from an EMBL/GenBank/DDBJ whole genome shotgun (WGS) entry which is preliminary data.</text>
</comment>
<gene>
    <name evidence="1" type="ORF">DVH24_032445</name>
</gene>
<name>A0A498J3D0_MALDO</name>
<keyword evidence="2" id="KW-1185">Reference proteome</keyword>
<evidence type="ECO:0000313" key="1">
    <source>
        <dbReference type="EMBL" id="RXH90088.1"/>
    </source>
</evidence>
<organism evidence="1 2">
    <name type="scientific">Malus domestica</name>
    <name type="common">Apple</name>
    <name type="synonym">Pyrus malus</name>
    <dbReference type="NCBI Taxonomy" id="3750"/>
    <lineage>
        <taxon>Eukaryota</taxon>
        <taxon>Viridiplantae</taxon>
        <taxon>Streptophyta</taxon>
        <taxon>Embryophyta</taxon>
        <taxon>Tracheophyta</taxon>
        <taxon>Spermatophyta</taxon>
        <taxon>Magnoliopsida</taxon>
        <taxon>eudicotyledons</taxon>
        <taxon>Gunneridae</taxon>
        <taxon>Pentapetalae</taxon>
        <taxon>rosids</taxon>
        <taxon>fabids</taxon>
        <taxon>Rosales</taxon>
        <taxon>Rosaceae</taxon>
        <taxon>Amygdaloideae</taxon>
        <taxon>Maleae</taxon>
        <taxon>Malus</taxon>
    </lineage>
</organism>
<dbReference type="Proteomes" id="UP000290289">
    <property type="component" value="Chromosome 9"/>
</dbReference>
<accession>A0A498J3D0</accession>